<evidence type="ECO:0000313" key="3">
    <source>
        <dbReference type="Proteomes" id="UP000605970"/>
    </source>
</evidence>
<comment type="caution">
    <text evidence="2">The sequence shown here is derived from an EMBL/GenBank/DDBJ whole genome shotgun (WGS) entry which is preliminary data.</text>
</comment>
<organism evidence="2 3">
    <name type="scientific">Meloidogyne graminicola</name>
    <dbReference type="NCBI Taxonomy" id="189291"/>
    <lineage>
        <taxon>Eukaryota</taxon>
        <taxon>Metazoa</taxon>
        <taxon>Ecdysozoa</taxon>
        <taxon>Nematoda</taxon>
        <taxon>Chromadorea</taxon>
        <taxon>Rhabditida</taxon>
        <taxon>Tylenchina</taxon>
        <taxon>Tylenchomorpha</taxon>
        <taxon>Tylenchoidea</taxon>
        <taxon>Meloidogynidae</taxon>
        <taxon>Meloidogyninae</taxon>
        <taxon>Meloidogyne</taxon>
    </lineage>
</organism>
<keyword evidence="1" id="KW-0732">Signal</keyword>
<dbReference type="OrthoDB" id="5902053at2759"/>
<accession>A0A8S9ZBM7</accession>
<dbReference type="Proteomes" id="UP000605970">
    <property type="component" value="Unassembled WGS sequence"/>
</dbReference>
<keyword evidence="3" id="KW-1185">Reference proteome</keyword>
<sequence>MIKLFILFLCIEYSTEMYSNGVVVAPKIREEEKREQGKEYSKIKESLNLDIEKQYKISIYLKRFDGGTVLLLEKWNEEQVLDGERQLIEHEQYSTINIEKVLHNENEVPVNSPEIFGNIKFKKESKKLRVGKGKEKNTNELAKLLTEWEENKGKNPQWMTPFLNPDLPLFEPLFDGHVMVTLSDENGERYRIHWTVDRLNLYDTVQRMSYFIIEGDGQLKIIPEKNLWNKGDPIRGKRWKEDEFYKRDGTNRQLFTRPLTMYQLLNIAYKKVIAGRFSHNSTPFNCLNFVYEFVTAISENNKDLFNFKAWPTNIRFLDHQISCVQQNEPKSPKLAFNQKIQKYVRNYSANEYTVTIPFVEPIYDEHK</sequence>
<gene>
    <name evidence="2" type="ORF">Mgra_00009485</name>
</gene>
<proteinExistence type="predicted"/>
<name>A0A8S9ZBM7_9BILA</name>
<feature type="chain" id="PRO_5035874818" evidence="1">
    <location>
        <begin position="18"/>
        <end position="367"/>
    </location>
</feature>
<reference evidence="2" key="1">
    <citation type="journal article" date="2020" name="Ecol. Evol.">
        <title>Genome structure and content of the rice root-knot nematode (Meloidogyne graminicola).</title>
        <authorList>
            <person name="Phan N.T."/>
            <person name="Danchin E.G.J."/>
            <person name="Klopp C."/>
            <person name="Perfus-Barbeoch L."/>
            <person name="Kozlowski D.K."/>
            <person name="Koutsovoulos G.D."/>
            <person name="Lopez-Roques C."/>
            <person name="Bouchez O."/>
            <person name="Zahm M."/>
            <person name="Besnard G."/>
            <person name="Bellafiore S."/>
        </authorList>
    </citation>
    <scope>NUCLEOTIDE SEQUENCE</scope>
    <source>
        <strain evidence="2">VN-18</strain>
    </source>
</reference>
<dbReference type="EMBL" id="JABEBT010000160">
    <property type="protein sequence ID" value="KAF7627232.1"/>
    <property type="molecule type" value="Genomic_DNA"/>
</dbReference>
<feature type="signal peptide" evidence="1">
    <location>
        <begin position="1"/>
        <end position="17"/>
    </location>
</feature>
<dbReference type="AlphaFoldDB" id="A0A8S9ZBM7"/>
<protein>
    <submittedName>
        <fullName evidence="2">Uncharacterized protein</fullName>
    </submittedName>
</protein>
<evidence type="ECO:0000256" key="1">
    <source>
        <dbReference type="SAM" id="SignalP"/>
    </source>
</evidence>
<evidence type="ECO:0000313" key="2">
    <source>
        <dbReference type="EMBL" id="KAF7627232.1"/>
    </source>
</evidence>